<dbReference type="PANTHER" id="PTHR38659">
    <property type="entry name" value="METAL-DEPENDENT PHOSPHOHYDROLASE"/>
    <property type="match status" value="1"/>
</dbReference>
<comment type="caution">
    <text evidence="1">The sequence shown here is derived from an EMBL/GenBank/DDBJ whole genome shotgun (WGS) entry which is preliminary data.</text>
</comment>
<gene>
    <name evidence="1" type="ORF">UW65_C0015G0009</name>
</gene>
<evidence type="ECO:0000313" key="1">
    <source>
        <dbReference type="EMBL" id="KKT69700.1"/>
    </source>
</evidence>
<protein>
    <submittedName>
        <fullName evidence="1">Metal dependent phosphohydrolase</fullName>
    </submittedName>
</protein>
<proteinExistence type="predicted"/>
<dbReference type="AlphaFoldDB" id="A0A0G1JEG8"/>
<accession>A0A0G1JEG8</accession>
<sequence length="208" mass="23835">MQDVIITPMFLHQNALDLLHAHMQNQNLRRHCYSVGKVLAAFYDYYKTSGAPAGFDGMGALSRENWEIVGILHDADWELTANDEANHTLMLLGWVKELDLPEEMLNVFRSHNNRTTHLREPQTLLEWTLECLDELTGFIVAVALMMPTRKLAEVTVESIIKKFTKKDFAKAVNREQITQCEQKLAISVEEFVRIALKAMQDNHELLGL</sequence>
<dbReference type="SUPFAM" id="SSF109604">
    <property type="entry name" value="HD-domain/PDEase-like"/>
    <property type="match status" value="1"/>
</dbReference>
<dbReference type="GO" id="GO:0016787">
    <property type="term" value="F:hydrolase activity"/>
    <property type="evidence" value="ECO:0007669"/>
    <property type="project" value="UniProtKB-KW"/>
</dbReference>
<organism evidence="1 2">
    <name type="scientific">candidate division WWE3 bacterium GW2011_GWB1_44_4</name>
    <dbReference type="NCBI Taxonomy" id="1619116"/>
    <lineage>
        <taxon>Bacteria</taxon>
        <taxon>Katanobacteria</taxon>
    </lineage>
</organism>
<reference evidence="1 2" key="1">
    <citation type="journal article" date="2015" name="Nature">
        <title>rRNA introns, odd ribosomes, and small enigmatic genomes across a large radiation of phyla.</title>
        <authorList>
            <person name="Brown C.T."/>
            <person name="Hug L.A."/>
            <person name="Thomas B.C."/>
            <person name="Sharon I."/>
            <person name="Castelle C.J."/>
            <person name="Singh A."/>
            <person name="Wilkins M.J."/>
            <person name="Williams K.H."/>
            <person name="Banfield J.F."/>
        </authorList>
    </citation>
    <scope>NUCLEOTIDE SEQUENCE [LARGE SCALE GENOMIC DNA]</scope>
</reference>
<dbReference type="EMBL" id="LCJD01000015">
    <property type="protein sequence ID" value="KKT69700.1"/>
    <property type="molecule type" value="Genomic_DNA"/>
</dbReference>
<keyword evidence="1" id="KW-0378">Hydrolase</keyword>
<dbReference type="PANTHER" id="PTHR38659:SF1">
    <property type="entry name" value="METAL DEPENDENT PHOSPHOHYDROLASE"/>
    <property type="match status" value="1"/>
</dbReference>
<evidence type="ECO:0000313" key="2">
    <source>
        <dbReference type="Proteomes" id="UP000034783"/>
    </source>
</evidence>
<name>A0A0G1JEG8_UNCKA</name>
<dbReference type="Proteomes" id="UP000034783">
    <property type="component" value="Unassembled WGS sequence"/>
</dbReference>